<dbReference type="SUPFAM" id="SSF48452">
    <property type="entry name" value="TPR-like"/>
    <property type="match status" value="1"/>
</dbReference>
<dbReference type="InterPro" id="IPR041656">
    <property type="entry name" value="TPR_5"/>
</dbReference>
<accession>A0A7Z7CX32</accession>
<gene>
    <name evidence="2" type="ORF">SAMN04487751_1478</name>
</gene>
<dbReference type="AlphaFoldDB" id="A0A7Z7CX32"/>
<dbReference type="EMBL" id="FOQZ01000001">
    <property type="protein sequence ID" value="SFI37559.1"/>
    <property type="molecule type" value="Genomic_DNA"/>
</dbReference>
<dbReference type="Gene3D" id="1.25.40.10">
    <property type="entry name" value="Tetratricopeptide repeat domain"/>
    <property type="match status" value="1"/>
</dbReference>
<comment type="caution">
    <text evidence="2">The sequence shown here is derived from an EMBL/GenBank/DDBJ whole genome shotgun (WGS) entry which is preliminary data.</text>
</comment>
<dbReference type="Pfam" id="PF12688">
    <property type="entry name" value="TPR_5"/>
    <property type="match status" value="1"/>
</dbReference>
<evidence type="ECO:0000259" key="1">
    <source>
        <dbReference type="Pfam" id="PF12688"/>
    </source>
</evidence>
<protein>
    <submittedName>
        <fullName evidence="2">Tetratrico peptide repeat-containing protein</fullName>
    </submittedName>
</protein>
<organism evidence="2 3">
    <name type="scientific">Microbacterium saccharophilum</name>
    <dbReference type="NCBI Taxonomy" id="1213358"/>
    <lineage>
        <taxon>Bacteria</taxon>
        <taxon>Bacillati</taxon>
        <taxon>Actinomycetota</taxon>
        <taxon>Actinomycetes</taxon>
        <taxon>Micrococcales</taxon>
        <taxon>Microbacteriaceae</taxon>
        <taxon>Microbacterium</taxon>
    </lineage>
</organism>
<evidence type="ECO:0000313" key="3">
    <source>
        <dbReference type="Proteomes" id="UP000198702"/>
    </source>
</evidence>
<dbReference type="RefSeq" id="WP_231478589.1">
    <property type="nucleotide sequence ID" value="NZ_FOQZ01000001.1"/>
</dbReference>
<sequence length="167" mass="18104">MSSRTDWQSRVAAFWDSFDDSDPERMLTGMRTLIGERPQGDGLALAEWGGVHDALDRGAEAVEPYRLALAAGLDAEHEHQITLQLASTLRNLGQHDEAIELLEHLDAPELGDAPAVFLALALHSAGRPNDALRVALTSLAPHLPMYRRAATEYAAELAPDDESTGGR</sequence>
<name>A0A7Z7CX32_9MICO</name>
<dbReference type="Proteomes" id="UP000198702">
    <property type="component" value="Unassembled WGS sequence"/>
</dbReference>
<reference evidence="2 3" key="1">
    <citation type="submission" date="2016-10" db="EMBL/GenBank/DDBJ databases">
        <authorList>
            <person name="Varghese N."/>
            <person name="Submissions S."/>
        </authorList>
    </citation>
    <scope>NUCLEOTIDE SEQUENCE [LARGE SCALE GENOMIC DNA]</scope>
    <source>
        <strain evidence="2 3">UNC380MFSha3.1</strain>
    </source>
</reference>
<evidence type="ECO:0000313" key="2">
    <source>
        <dbReference type="EMBL" id="SFI37559.1"/>
    </source>
</evidence>
<dbReference type="InterPro" id="IPR011990">
    <property type="entry name" value="TPR-like_helical_dom_sf"/>
</dbReference>
<feature type="domain" description="Tetratrico peptide repeat group 5" evidence="1">
    <location>
        <begin position="44"/>
        <end position="157"/>
    </location>
</feature>
<proteinExistence type="predicted"/>